<keyword evidence="4" id="KW-1185">Reference proteome</keyword>
<sequence>MSDNVDEPRPAEQSNVNKTQQPANDIDWSQLYDMFMKIEKRLPNFDHMLIAMNDYAFQRTSRQRQTNDLSEFCGVLKKGFFDWYTSSINNEINRVPNFIDLTNKVFDDEILMKFDKKLVSSTSHNADTDKCIKTSASTDASESINTITNANVGESTNTSTSADTSKSTSKNANTCSHKSVNKCSHKNDSTSSHTSASKFTNKRARMSLNTYSEMMAAKTKYYYKHLEITKSFENAEGLEPIPLPSWLSTEQSPEESIEQSTETDVVTNQKFKIIMPKIPEEVISIRRRLPIDCNIHLGMEYERYWWRQTNDKIVLNVDISDLVQLVPNIKVVVSIIGFKIKIKQLNKWIVLISNKFIKPITKSKWVVNKHMHIKLTLDKKEREFWSKCLVTEIKEHDTRLFKNHTCSSVCTAPIIKGEKIPFSTSQKECLKTLREFLKKDYGLEDLDESAEGIANSTETNSPAKEEKPQDSAITLKSSVDPSTVESLNSDSENLQNTKQTSMDPFRN</sequence>
<feature type="region of interest" description="Disordered" evidence="1">
    <location>
        <begin position="147"/>
        <end position="201"/>
    </location>
</feature>
<dbReference type="EnsemblMetazoa" id="XM_003243410.4">
    <property type="protein sequence ID" value="XP_003243458.1"/>
    <property type="gene ID" value="LOC100568829"/>
</dbReference>
<name>A0A8R1W4V6_ACYPI</name>
<evidence type="ECO:0000313" key="3">
    <source>
        <dbReference type="EnsemblMetazoa" id="XP_003243458.1"/>
    </source>
</evidence>
<dbReference type="CDD" id="cd06463">
    <property type="entry name" value="p23_like"/>
    <property type="match status" value="1"/>
</dbReference>
<dbReference type="AlphaFoldDB" id="A0A8R1W4V6"/>
<dbReference type="InterPro" id="IPR007052">
    <property type="entry name" value="CS_dom"/>
</dbReference>
<evidence type="ECO:0000259" key="2">
    <source>
        <dbReference type="PROSITE" id="PS51203"/>
    </source>
</evidence>
<reference evidence="3" key="2">
    <citation type="submission" date="2022-06" db="UniProtKB">
        <authorList>
            <consortium name="EnsemblMetazoa"/>
        </authorList>
    </citation>
    <scope>IDENTIFICATION</scope>
</reference>
<dbReference type="Gene3D" id="2.60.40.790">
    <property type="match status" value="1"/>
</dbReference>
<dbReference type="InterPro" id="IPR008978">
    <property type="entry name" value="HSP20-like_chaperone"/>
</dbReference>
<organism evidence="3 4">
    <name type="scientific">Acyrthosiphon pisum</name>
    <name type="common">Pea aphid</name>
    <dbReference type="NCBI Taxonomy" id="7029"/>
    <lineage>
        <taxon>Eukaryota</taxon>
        <taxon>Metazoa</taxon>
        <taxon>Ecdysozoa</taxon>
        <taxon>Arthropoda</taxon>
        <taxon>Hexapoda</taxon>
        <taxon>Insecta</taxon>
        <taxon>Pterygota</taxon>
        <taxon>Neoptera</taxon>
        <taxon>Paraneoptera</taxon>
        <taxon>Hemiptera</taxon>
        <taxon>Sternorrhyncha</taxon>
        <taxon>Aphidomorpha</taxon>
        <taxon>Aphidoidea</taxon>
        <taxon>Aphididae</taxon>
        <taxon>Macrosiphini</taxon>
        <taxon>Acyrthosiphon</taxon>
    </lineage>
</organism>
<evidence type="ECO:0000313" key="4">
    <source>
        <dbReference type="Proteomes" id="UP000007819"/>
    </source>
</evidence>
<evidence type="ECO:0000256" key="1">
    <source>
        <dbReference type="SAM" id="MobiDB-lite"/>
    </source>
</evidence>
<feature type="domain" description="CS" evidence="2">
    <location>
        <begin position="299"/>
        <end position="390"/>
    </location>
</feature>
<dbReference type="OrthoDB" id="6627641at2759"/>
<feature type="compositionally biased region" description="Polar residues" evidence="1">
    <location>
        <begin position="12"/>
        <end position="22"/>
    </location>
</feature>
<feature type="region of interest" description="Disordered" evidence="1">
    <location>
        <begin position="1"/>
        <end position="22"/>
    </location>
</feature>
<protein>
    <recommendedName>
        <fullName evidence="2">CS domain-containing protein</fullName>
    </recommendedName>
</protein>
<dbReference type="Proteomes" id="UP000007819">
    <property type="component" value="Chromosome X"/>
</dbReference>
<dbReference type="RefSeq" id="XP_003243458.1">
    <property type="nucleotide sequence ID" value="XM_003243410.4"/>
</dbReference>
<proteinExistence type="predicted"/>
<dbReference type="PROSITE" id="PS51203">
    <property type="entry name" value="CS"/>
    <property type="match status" value="1"/>
</dbReference>
<dbReference type="SUPFAM" id="SSF49764">
    <property type="entry name" value="HSP20-like chaperones"/>
    <property type="match status" value="1"/>
</dbReference>
<accession>A0A8R1W4V6</accession>
<dbReference type="KEGG" id="api:100568829"/>
<feature type="compositionally biased region" description="Polar residues" evidence="1">
    <location>
        <begin position="471"/>
        <end position="507"/>
    </location>
</feature>
<feature type="compositionally biased region" description="Low complexity" evidence="1">
    <location>
        <begin position="155"/>
        <end position="172"/>
    </location>
</feature>
<feature type="region of interest" description="Disordered" evidence="1">
    <location>
        <begin position="453"/>
        <end position="507"/>
    </location>
</feature>
<dbReference type="GeneID" id="100568829"/>
<feature type="compositionally biased region" description="Polar residues" evidence="1">
    <location>
        <begin position="189"/>
        <end position="199"/>
    </location>
</feature>
<reference evidence="4" key="1">
    <citation type="submission" date="2010-06" db="EMBL/GenBank/DDBJ databases">
        <authorList>
            <person name="Jiang H."/>
            <person name="Abraham K."/>
            <person name="Ali S."/>
            <person name="Alsbrooks S.L."/>
            <person name="Anim B.N."/>
            <person name="Anosike U.S."/>
            <person name="Attaway T."/>
            <person name="Bandaranaike D.P."/>
            <person name="Battles P.K."/>
            <person name="Bell S.N."/>
            <person name="Bell A.V."/>
            <person name="Beltran B."/>
            <person name="Bickham C."/>
            <person name="Bustamante Y."/>
            <person name="Caleb T."/>
            <person name="Canada A."/>
            <person name="Cardenas V."/>
            <person name="Carter K."/>
            <person name="Chacko J."/>
            <person name="Chandrabose M.N."/>
            <person name="Chavez D."/>
            <person name="Chavez A."/>
            <person name="Chen L."/>
            <person name="Chu H.-S."/>
            <person name="Claassen K.J."/>
            <person name="Cockrell R."/>
            <person name="Collins M."/>
            <person name="Cooper J.A."/>
            <person name="Cree A."/>
            <person name="Curry S.M."/>
            <person name="Da Y."/>
            <person name="Dao M.D."/>
            <person name="Das B."/>
            <person name="Davila M.-L."/>
            <person name="Davy-Carroll L."/>
            <person name="Denson S."/>
            <person name="Dinh H."/>
            <person name="Ebong V.E."/>
            <person name="Edwards J.R."/>
            <person name="Egan A."/>
            <person name="El-Daye J."/>
            <person name="Escobedo L."/>
            <person name="Fernandez S."/>
            <person name="Fernando P.R."/>
            <person name="Flagg N."/>
            <person name="Forbes L.D."/>
            <person name="Fowler R.G."/>
            <person name="Fu Q."/>
            <person name="Gabisi R.A."/>
            <person name="Ganer J."/>
            <person name="Garbino Pronczuk A."/>
            <person name="Garcia R.M."/>
            <person name="Garner T."/>
            <person name="Garrett T.E."/>
            <person name="Gonzalez D.A."/>
            <person name="Hamid H."/>
            <person name="Hawkins E.S."/>
            <person name="Hirani K."/>
            <person name="Hogues M.E."/>
            <person name="Hollins B."/>
            <person name="Hsiao C.-H."/>
            <person name="Jabil R."/>
            <person name="James M.L."/>
            <person name="Jhangiani S.N."/>
            <person name="Johnson B."/>
            <person name="Johnson Q."/>
            <person name="Joshi V."/>
            <person name="Kalu J.B."/>
            <person name="Kam C."/>
            <person name="Kashfia A."/>
            <person name="Keebler J."/>
            <person name="Kisamo H."/>
            <person name="Kovar C.L."/>
            <person name="Lago L.A."/>
            <person name="Lai C.-Y."/>
            <person name="Laidlaw J."/>
            <person name="Lara F."/>
            <person name="Le T.-K."/>
            <person name="Lee S.L."/>
            <person name="Legall F.H."/>
            <person name="Lemon S.J."/>
            <person name="Lewis L.R."/>
            <person name="Li B."/>
            <person name="Liu Y."/>
            <person name="Liu Y.-S."/>
            <person name="Lopez J."/>
            <person name="Lozado R.J."/>
            <person name="Lu J."/>
            <person name="Madu R.C."/>
            <person name="Maheshwari M."/>
            <person name="Maheshwari R."/>
            <person name="Malloy K."/>
            <person name="Martinez E."/>
            <person name="Mathew T."/>
            <person name="Mercado I.C."/>
            <person name="Mercado C."/>
            <person name="Meyer B."/>
            <person name="Montgomery K."/>
            <person name="Morgan M.B."/>
            <person name="Munidasa M."/>
            <person name="Nazareth L.V."/>
            <person name="Nelson J."/>
            <person name="Ng B.M."/>
            <person name="Nguyen N.B."/>
            <person name="Nguyen P.Q."/>
            <person name="Nguyen T."/>
            <person name="Obregon M."/>
            <person name="Okwuonu G.O."/>
            <person name="Onwere C.G."/>
            <person name="Orozco G."/>
            <person name="Parra A."/>
            <person name="Patel S."/>
            <person name="Patil S."/>
            <person name="Perez A."/>
            <person name="Perez Y."/>
            <person name="Pham C."/>
            <person name="Primus E.L."/>
            <person name="Pu L.-L."/>
            <person name="Puazo M."/>
            <person name="Qin X."/>
            <person name="Quiroz J.B."/>
            <person name="Reese J."/>
            <person name="Richards S."/>
            <person name="Rives C.M."/>
            <person name="Robberts R."/>
            <person name="Ruiz S.J."/>
            <person name="Ruiz M.J."/>
            <person name="Santibanez J."/>
            <person name="Schneider B.W."/>
            <person name="Sisson I."/>
            <person name="Smith M."/>
            <person name="Sodergren E."/>
            <person name="Song X.-Z."/>
            <person name="Song B.B."/>
            <person name="Summersgill H."/>
            <person name="Thelus R."/>
            <person name="Thornton R.D."/>
            <person name="Trejos Z.Y."/>
            <person name="Usmani K."/>
            <person name="Vattathil S."/>
            <person name="Villasana D."/>
            <person name="Walker D.L."/>
            <person name="Wang S."/>
            <person name="Wang K."/>
            <person name="White C.S."/>
            <person name="Williams A.C."/>
            <person name="Williamson J."/>
            <person name="Wilson K."/>
            <person name="Woghiren I.O."/>
            <person name="Woodworth J.R."/>
            <person name="Worley K.C."/>
            <person name="Wright R.A."/>
            <person name="Wu W."/>
            <person name="Young L."/>
            <person name="Zhang L."/>
            <person name="Zhang J."/>
            <person name="Zhu Y."/>
            <person name="Muzny D.M."/>
            <person name="Weinstock G."/>
            <person name="Gibbs R.A."/>
        </authorList>
    </citation>
    <scope>NUCLEOTIDE SEQUENCE [LARGE SCALE GENOMIC DNA]</scope>
    <source>
        <strain evidence="4">LSR1</strain>
    </source>
</reference>
<feature type="compositionally biased region" description="Basic and acidic residues" evidence="1">
    <location>
        <begin position="1"/>
        <end position="10"/>
    </location>
</feature>